<dbReference type="STRING" id="1527.SAMN04489757_1369"/>
<sequence>MIYLKLFWSFFQVGLFSIGGGYAAMPLIQNQVVDINHWLTMNEFADVITISQMTPGPIAINSSTFVGIRVAGIPGAIIATIGCVIPSCIIVLFLAFIYYKYRNLSVVKGVLNGLRPAVTAMIASAGFSLVILAFWNGSSISTKLADLDVTAVILFAISLVILRKWKANPIYVMIGAGIIGLAVYSFIV</sequence>
<comment type="similarity">
    <text evidence="2">Belongs to the chromate ion transporter (CHR) (TC 2.A.51) family.</text>
</comment>
<keyword evidence="4 7" id="KW-0812">Transmembrane</keyword>
<gene>
    <name evidence="8" type="ORF">SAMN04489757_1369</name>
</gene>
<evidence type="ECO:0000313" key="8">
    <source>
        <dbReference type="EMBL" id="SFO52655.1"/>
    </source>
</evidence>
<organism evidence="8 9">
    <name type="scientific">Anaerocolumna aminovalerica</name>
    <dbReference type="NCBI Taxonomy" id="1527"/>
    <lineage>
        <taxon>Bacteria</taxon>
        <taxon>Bacillati</taxon>
        <taxon>Bacillota</taxon>
        <taxon>Clostridia</taxon>
        <taxon>Lachnospirales</taxon>
        <taxon>Lachnospiraceae</taxon>
        <taxon>Anaerocolumna</taxon>
    </lineage>
</organism>
<feature type="transmembrane region" description="Helical" evidence="7">
    <location>
        <begin position="118"/>
        <end position="138"/>
    </location>
</feature>
<dbReference type="PANTHER" id="PTHR43663:SF1">
    <property type="entry name" value="CHROMATE TRANSPORTER"/>
    <property type="match status" value="1"/>
</dbReference>
<proteinExistence type="inferred from homology"/>
<keyword evidence="3" id="KW-1003">Cell membrane</keyword>
<evidence type="ECO:0000256" key="7">
    <source>
        <dbReference type="SAM" id="Phobius"/>
    </source>
</evidence>
<keyword evidence="6 7" id="KW-0472">Membrane</keyword>
<dbReference type="RefSeq" id="WP_091687892.1">
    <property type="nucleotide sequence ID" value="NZ_BAABFM010000061.1"/>
</dbReference>
<keyword evidence="5 7" id="KW-1133">Transmembrane helix</keyword>
<feature type="transmembrane region" description="Helical" evidence="7">
    <location>
        <begin position="73"/>
        <end position="97"/>
    </location>
</feature>
<reference evidence="8 9" key="1">
    <citation type="submission" date="2016-10" db="EMBL/GenBank/DDBJ databases">
        <authorList>
            <person name="de Groot N.N."/>
        </authorList>
    </citation>
    <scope>NUCLEOTIDE SEQUENCE [LARGE SCALE GENOMIC DNA]</scope>
    <source>
        <strain evidence="8 9">DSM 1283</strain>
    </source>
</reference>
<protein>
    <submittedName>
        <fullName evidence="8">Chromate transporter</fullName>
    </submittedName>
</protein>
<dbReference type="InterPro" id="IPR052518">
    <property type="entry name" value="CHR_Transporter"/>
</dbReference>
<feature type="transmembrane region" description="Helical" evidence="7">
    <location>
        <begin position="144"/>
        <end position="162"/>
    </location>
</feature>
<accession>A0A1I5HWI7</accession>
<dbReference type="AlphaFoldDB" id="A0A1I5HWI7"/>
<evidence type="ECO:0000256" key="5">
    <source>
        <dbReference type="ARBA" id="ARBA00022989"/>
    </source>
</evidence>
<name>A0A1I5HWI7_9FIRM</name>
<dbReference type="InterPro" id="IPR003370">
    <property type="entry name" value="Chromate_transpt"/>
</dbReference>
<dbReference type="PANTHER" id="PTHR43663">
    <property type="entry name" value="CHROMATE TRANSPORT PROTEIN-RELATED"/>
    <property type="match status" value="1"/>
</dbReference>
<keyword evidence="9" id="KW-1185">Reference proteome</keyword>
<comment type="subcellular location">
    <subcellularLocation>
        <location evidence="1">Cell membrane</location>
        <topology evidence="1">Multi-pass membrane protein</topology>
    </subcellularLocation>
</comment>
<evidence type="ECO:0000313" key="9">
    <source>
        <dbReference type="Proteomes" id="UP000198806"/>
    </source>
</evidence>
<dbReference type="EMBL" id="FOWD01000036">
    <property type="protein sequence ID" value="SFO52655.1"/>
    <property type="molecule type" value="Genomic_DNA"/>
</dbReference>
<evidence type="ECO:0000256" key="1">
    <source>
        <dbReference type="ARBA" id="ARBA00004651"/>
    </source>
</evidence>
<evidence type="ECO:0000256" key="2">
    <source>
        <dbReference type="ARBA" id="ARBA00005262"/>
    </source>
</evidence>
<feature type="transmembrane region" description="Helical" evidence="7">
    <location>
        <begin position="169"/>
        <end position="187"/>
    </location>
</feature>
<dbReference type="GO" id="GO:0015109">
    <property type="term" value="F:chromate transmembrane transporter activity"/>
    <property type="evidence" value="ECO:0007669"/>
    <property type="project" value="InterPro"/>
</dbReference>
<dbReference type="Proteomes" id="UP000198806">
    <property type="component" value="Unassembled WGS sequence"/>
</dbReference>
<evidence type="ECO:0000256" key="3">
    <source>
        <dbReference type="ARBA" id="ARBA00022475"/>
    </source>
</evidence>
<evidence type="ECO:0000256" key="6">
    <source>
        <dbReference type="ARBA" id="ARBA00023136"/>
    </source>
</evidence>
<dbReference type="GO" id="GO:0005886">
    <property type="term" value="C:plasma membrane"/>
    <property type="evidence" value="ECO:0007669"/>
    <property type="project" value="UniProtKB-SubCell"/>
</dbReference>
<evidence type="ECO:0000256" key="4">
    <source>
        <dbReference type="ARBA" id="ARBA00022692"/>
    </source>
</evidence>
<dbReference type="Pfam" id="PF02417">
    <property type="entry name" value="Chromate_transp"/>
    <property type="match status" value="1"/>
</dbReference>
<dbReference type="OrthoDB" id="9788907at2"/>